<evidence type="ECO:0000256" key="10">
    <source>
        <dbReference type="ARBA" id="ARBA00048167"/>
    </source>
</evidence>
<evidence type="ECO:0000256" key="4">
    <source>
        <dbReference type="ARBA" id="ARBA00022691"/>
    </source>
</evidence>
<organism evidence="13 14">
    <name type="scientific">Stephania cephalantha</name>
    <dbReference type="NCBI Taxonomy" id="152367"/>
    <lineage>
        <taxon>Eukaryota</taxon>
        <taxon>Viridiplantae</taxon>
        <taxon>Streptophyta</taxon>
        <taxon>Embryophyta</taxon>
        <taxon>Tracheophyta</taxon>
        <taxon>Spermatophyta</taxon>
        <taxon>Magnoliopsida</taxon>
        <taxon>Ranunculales</taxon>
        <taxon>Menispermaceae</taxon>
        <taxon>Menispermoideae</taxon>
        <taxon>Cissampelideae</taxon>
        <taxon>Stephania</taxon>
    </lineage>
</organism>
<gene>
    <name evidence="13" type="ORF">Scep_013492</name>
</gene>
<evidence type="ECO:0000313" key="14">
    <source>
        <dbReference type="Proteomes" id="UP001419268"/>
    </source>
</evidence>
<dbReference type="GO" id="GO:0005737">
    <property type="term" value="C:cytoplasm"/>
    <property type="evidence" value="ECO:0007669"/>
    <property type="project" value="TreeGrafter"/>
</dbReference>
<evidence type="ECO:0000256" key="7">
    <source>
        <dbReference type="ARBA" id="ARBA00043129"/>
    </source>
</evidence>
<dbReference type="InterPro" id="IPR029063">
    <property type="entry name" value="SAM-dependent_MTases_sf"/>
</dbReference>
<dbReference type="EC" id="2.1.1.244" evidence="5"/>
<feature type="binding site" evidence="12">
    <location>
        <begin position="162"/>
        <end position="163"/>
    </location>
    <ligand>
        <name>S-adenosyl-L-methionine</name>
        <dbReference type="ChEBI" id="CHEBI:59789"/>
    </ligand>
</feature>
<dbReference type="Pfam" id="PF05891">
    <property type="entry name" value="Methyltransf_PK"/>
    <property type="match status" value="1"/>
</dbReference>
<comment type="function">
    <text evidence="11">Alpha-N-methyltransferase that methylates the N-terminus of target proteins containing the N-terminal motif [Ala/Pro/Ser]-Pro-Lys when the initiator Met is cleaved. Specifically catalyzes mono-, di- or tri-methylation of exposed alpha-amino group of Ala or Ser residue in the [Ala/Ser]-Pro-Lys motif and mono- or di-methylation of Pro in the Pro-Pro-Lys motif.</text>
</comment>
<dbReference type="Proteomes" id="UP001419268">
    <property type="component" value="Unassembled WGS sequence"/>
</dbReference>
<feature type="binding site" evidence="12">
    <location>
        <position position="178"/>
    </location>
    <ligand>
        <name>S-adenosyl-L-methionine</name>
        <dbReference type="ChEBI" id="CHEBI:59789"/>
    </ligand>
</feature>
<dbReference type="AlphaFoldDB" id="A0AAP0JH84"/>
<dbReference type="GO" id="GO:0071885">
    <property type="term" value="F:N-terminal protein N-methyltransferase activity"/>
    <property type="evidence" value="ECO:0007669"/>
    <property type="project" value="UniProtKB-EC"/>
</dbReference>
<evidence type="ECO:0000256" key="1">
    <source>
        <dbReference type="ARBA" id="ARBA00009059"/>
    </source>
</evidence>
<evidence type="ECO:0000256" key="11">
    <source>
        <dbReference type="ARBA" id="ARBA00060050"/>
    </source>
</evidence>
<keyword evidence="2" id="KW-0489">Methyltransferase</keyword>
<dbReference type="PIRSF" id="PIRSF016958">
    <property type="entry name" value="DUF858_MeTrfase_lik"/>
    <property type="match status" value="1"/>
</dbReference>
<comment type="similarity">
    <text evidence="1">Belongs to the methyltransferase superfamily. NTM1 family.</text>
</comment>
<comment type="catalytic activity">
    <reaction evidence="9">
        <text>N-terminal L-prolyl-L-prolyl-L-lysyl-[protein] + 2 S-adenosyl-L-methionine = N-terminal N,N-dimethyl-L-prolyl-L-prolyl-L-lysyl-[protein] + 2 S-adenosyl-L-homocysteine + 2 H(+)</text>
        <dbReference type="Rhea" id="RHEA:54736"/>
        <dbReference type="Rhea" id="RHEA-COMP:13787"/>
        <dbReference type="Rhea" id="RHEA-COMP:13974"/>
        <dbReference type="ChEBI" id="CHEBI:15378"/>
        <dbReference type="ChEBI" id="CHEBI:57856"/>
        <dbReference type="ChEBI" id="CHEBI:59789"/>
        <dbReference type="ChEBI" id="CHEBI:138059"/>
        <dbReference type="ChEBI" id="CHEBI:138318"/>
        <dbReference type="EC" id="2.1.1.244"/>
    </reaction>
</comment>
<protein>
    <recommendedName>
        <fullName evidence="6">Alpha N-terminal protein methyltransferase 1</fullName>
        <ecNumber evidence="5">2.1.1.244</ecNumber>
    </recommendedName>
    <alternativeName>
        <fullName evidence="7">X-Pro-Lys N-terminal protein methyltransferase 1</fullName>
    </alternativeName>
</protein>
<dbReference type="GO" id="GO:0032259">
    <property type="term" value="P:methylation"/>
    <property type="evidence" value="ECO:0007669"/>
    <property type="project" value="UniProtKB-KW"/>
</dbReference>
<evidence type="ECO:0000313" key="13">
    <source>
        <dbReference type="EMBL" id="KAK9133964.1"/>
    </source>
</evidence>
<dbReference type="FunFam" id="3.40.50.150:FF:000025">
    <property type="entry name" value="N-terminal Xaa-Pro-Lys N-methyltransferase 1"/>
    <property type="match status" value="1"/>
</dbReference>
<evidence type="ECO:0000256" key="3">
    <source>
        <dbReference type="ARBA" id="ARBA00022679"/>
    </source>
</evidence>
<feature type="binding site" evidence="12">
    <location>
        <position position="108"/>
    </location>
    <ligand>
        <name>S-adenosyl-L-methionine</name>
        <dbReference type="ChEBI" id="CHEBI:59789"/>
    </ligand>
</feature>
<reference evidence="13 14" key="1">
    <citation type="submission" date="2024-01" db="EMBL/GenBank/DDBJ databases">
        <title>Genome assemblies of Stephania.</title>
        <authorList>
            <person name="Yang L."/>
        </authorList>
    </citation>
    <scope>NUCLEOTIDE SEQUENCE [LARGE SCALE GENOMIC DNA]</scope>
    <source>
        <strain evidence="13">JXDWG</strain>
        <tissue evidence="13">Leaf</tissue>
    </source>
</reference>
<accession>A0AAP0JH84</accession>
<evidence type="ECO:0000256" key="2">
    <source>
        <dbReference type="ARBA" id="ARBA00022603"/>
    </source>
</evidence>
<comment type="catalytic activity">
    <reaction evidence="8">
        <text>N-terminal L-seryl-L-prolyl-L-lysyl-[protein] + 3 S-adenosyl-L-methionine = N-terminal N,N,N-trimethyl-L-seryl-L-prolyl-L-lysyl-[protein] + 3 S-adenosyl-L-homocysteine + 3 H(+)</text>
        <dbReference type="Rhea" id="RHEA:54724"/>
        <dbReference type="Rhea" id="RHEA-COMP:13789"/>
        <dbReference type="Rhea" id="RHEA-COMP:13973"/>
        <dbReference type="ChEBI" id="CHEBI:15378"/>
        <dbReference type="ChEBI" id="CHEBI:57856"/>
        <dbReference type="ChEBI" id="CHEBI:59789"/>
        <dbReference type="ChEBI" id="CHEBI:138061"/>
        <dbReference type="ChEBI" id="CHEBI:138317"/>
        <dbReference type="EC" id="2.1.1.244"/>
    </reaction>
</comment>
<dbReference type="EMBL" id="JBBNAG010000005">
    <property type="protein sequence ID" value="KAK9133964.1"/>
    <property type="molecule type" value="Genomic_DNA"/>
</dbReference>
<sequence length="289" mass="32667">MEARGMDSNGREFTNAEEMWREQIGEEDDHKKREWYKHGVGYWEGVEASIDGVLGGYGHVNGADIKGSEGFLKTLLFDRFGPNFATHQRLVALGEVSDDSCALVLYCGSGIGRVSKNLLLRYFHEVDLVEPVSHFIEAARESLSGDSVSDNHKAVNFYCQPLQEFTPEAGRYDVIWIQWCIGQLADDDFVSFFKRAKVGLKPNGLFILKENIAKAGFVLDKEDHSITRSDLYFKELFNQCGLHLYKSKDQKGLPNELFAVKMYALTTNIPKRAHAAKTRTQTFRPAIIT</sequence>
<evidence type="ECO:0000256" key="9">
    <source>
        <dbReference type="ARBA" id="ARBA00047885"/>
    </source>
</evidence>
<comment type="caution">
    <text evidence="13">The sequence shown here is derived from an EMBL/GenBank/DDBJ whole genome shotgun (WGS) entry which is preliminary data.</text>
</comment>
<evidence type="ECO:0000256" key="12">
    <source>
        <dbReference type="PIRSR" id="PIRSR016958-1"/>
    </source>
</evidence>
<dbReference type="InterPro" id="IPR008576">
    <property type="entry name" value="MeTrfase_NTM1"/>
</dbReference>
<dbReference type="SUPFAM" id="SSF53335">
    <property type="entry name" value="S-adenosyl-L-methionine-dependent methyltransferases"/>
    <property type="match status" value="1"/>
</dbReference>
<feature type="binding site" evidence="12">
    <location>
        <position position="113"/>
    </location>
    <ligand>
        <name>S-adenosyl-L-methionine</name>
        <dbReference type="ChEBI" id="CHEBI:59789"/>
    </ligand>
</feature>
<evidence type="ECO:0000256" key="5">
    <source>
        <dbReference type="ARBA" id="ARBA00039112"/>
    </source>
</evidence>
<dbReference type="PANTHER" id="PTHR12753">
    <property type="entry name" value="AD-003 - RELATED"/>
    <property type="match status" value="1"/>
</dbReference>
<evidence type="ECO:0000256" key="6">
    <source>
        <dbReference type="ARBA" id="ARBA00039449"/>
    </source>
</evidence>
<keyword evidence="4 12" id="KW-0949">S-adenosyl-L-methionine</keyword>
<dbReference type="Gene3D" id="3.40.50.150">
    <property type="entry name" value="Vaccinia Virus protein VP39"/>
    <property type="match status" value="1"/>
</dbReference>
<keyword evidence="14" id="KW-1185">Reference proteome</keyword>
<proteinExistence type="inferred from homology"/>
<comment type="catalytic activity">
    <reaction evidence="10">
        <text>N-terminal L-alanyl-L-prolyl-L-lysyl-[protein] + 3 S-adenosyl-L-methionine = N-terminal N,N,N-trimethyl-L-alanyl-L-prolyl-L-lysyl-[protein] + 3 S-adenosyl-L-homocysteine + 3 H(+)</text>
        <dbReference type="Rhea" id="RHEA:54712"/>
        <dbReference type="Rhea" id="RHEA-COMP:13785"/>
        <dbReference type="Rhea" id="RHEA-COMP:13971"/>
        <dbReference type="ChEBI" id="CHEBI:15378"/>
        <dbReference type="ChEBI" id="CHEBI:57856"/>
        <dbReference type="ChEBI" id="CHEBI:59789"/>
        <dbReference type="ChEBI" id="CHEBI:138057"/>
        <dbReference type="ChEBI" id="CHEBI:138315"/>
        <dbReference type="EC" id="2.1.1.244"/>
    </reaction>
</comment>
<dbReference type="PANTHER" id="PTHR12753:SF0">
    <property type="entry name" value="ALPHA N-TERMINAL PROTEIN METHYLTRANSFERASE 1"/>
    <property type="match status" value="1"/>
</dbReference>
<evidence type="ECO:0000256" key="8">
    <source>
        <dbReference type="ARBA" id="ARBA00047306"/>
    </source>
</evidence>
<name>A0AAP0JH84_9MAGN</name>
<dbReference type="CDD" id="cd02440">
    <property type="entry name" value="AdoMet_MTases"/>
    <property type="match status" value="1"/>
</dbReference>
<keyword evidence="3" id="KW-0808">Transferase</keyword>